<sequence length="543" mass="59769">MKHRTGAFITAVSLVALIAIAGCGNGAGENAGSSGQPGGEAASGSSSAGTKQGYSLPIVRDGSVTLTLGGFDSWYPAASYTMNLPVWQEIEKKTGVKIDFQVVPADQYDAKMQTQIAAGSDLPDIMELTPTWTNAGVYRLAQQDVIRPLDDLIEQYAPDIKQFFEARPDIKKLLTAPDGKIYSIADLPLQQVPSPFFIRQDWLDKLGLSAPSTPDQWVEVLTAFKDKDPNNNGKQDEIPLVLRPGGYTYFGSAFGMQSPVQPFWADESGKVEYQFLSPKFKELLAFTHDLYAKGLLDKEMNRDESNFNALVSTNVVGASPTVLDYLLQQDSILKSAGVADANTVALQAPQSASGQSGNYMMRPPLWSHYGIPTKSKHPEIAMQWINYAWISDEGNLYKDYGVEGQSFTMGANGPEYTDWVANNPEKLDSMSALRSLGAAPSILVKDSLDVFKQKYAGTKVEQFMFLADDLLQPFPSPIPLEEESEVINQIMPDINTYVDEMVVKFIFGKEPIDNFDKFVQKVESMGIDNVVKVVQAQYDRYSK</sequence>
<dbReference type="InterPro" id="IPR006059">
    <property type="entry name" value="SBP"/>
</dbReference>
<gene>
    <name evidence="3" type="ORF">ACFQMJ_30270</name>
</gene>
<proteinExistence type="predicted"/>
<dbReference type="InterPro" id="IPR050490">
    <property type="entry name" value="Bact_solute-bd_prot1"/>
</dbReference>
<name>A0ABW2FPE6_9BACL</name>
<dbReference type="PROSITE" id="PS51257">
    <property type="entry name" value="PROKAR_LIPOPROTEIN"/>
    <property type="match status" value="1"/>
</dbReference>
<feature type="compositionally biased region" description="Low complexity" evidence="1">
    <location>
        <begin position="30"/>
        <end position="49"/>
    </location>
</feature>
<dbReference type="Pfam" id="PF01547">
    <property type="entry name" value="SBP_bac_1"/>
    <property type="match status" value="1"/>
</dbReference>
<dbReference type="RefSeq" id="WP_378050980.1">
    <property type="nucleotide sequence ID" value="NZ_JBHMDN010000031.1"/>
</dbReference>
<reference evidence="4" key="1">
    <citation type="journal article" date="2019" name="Int. J. Syst. Evol. Microbiol.">
        <title>The Global Catalogue of Microorganisms (GCM) 10K type strain sequencing project: providing services to taxonomists for standard genome sequencing and annotation.</title>
        <authorList>
            <consortium name="The Broad Institute Genomics Platform"/>
            <consortium name="The Broad Institute Genome Sequencing Center for Infectious Disease"/>
            <person name="Wu L."/>
            <person name="Ma J."/>
        </authorList>
    </citation>
    <scope>NUCLEOTIDE SEQUENCE [LARGE SCALE GENOMIC DNA]</scope>
    <source>
        <strain evidence="4">KCTC 12907</strain>
    </source>
</reference>
<keyword evidence="2" id="KW-0732">Signal</keyword>
<dbReference type="EMBL" id="JBHTAI010000026">
    <property type="protein sequence ID" value="MFC7152845.1"/>
    <property type="molecule type" value="Genomic_DNA"/>
</dbReference>
<accession>A0ABW2FPE6</accession>
<dbReference type="Gene3D" id="3.40.190.10">
    <property type="entry name" value="Periplasmic binding protein-like II"/>
    <property type="match status" value="2"/>
</dbReference>
<protein>
    <submittedName>
        <fullName evidence="3">Extracellular solute-binding protein</fullName>
    </submittedName>
</protein>
<dbReference type="Proteomes" id="UP001596378">
    <property type="component" value="Unassembled WGS sequence"/>
</dbReference>
<dbReference type="PANTHER" id="PTHR43649">
    <property type="entry name" value="ARABINOSE-BINDING PROTEIN-RELATED"/>
    <property type="match status" value="1"/>
</dbReference>
<dbReference type="PANTHER" id="PTHR43649:SF12">
    <property type="entry name" value="DIACETYLCHITOBIOSE BINDING PROTEIN DASA"/>
    <property type="match status" value="1"/>
</dbReference>
<evidence type="ECO:0000313" key="4">
    <source>
        <dbReference type="Proteomes" id="UP001596378"/>
    </source>
</evidence>
<evidence type="ECO:0000256" key="1">
    <source>
        <dbReference type="SAM" id="MobiDB-lite"/>
    </source>
</evidence>
<dbReference type="SUPFAM" id="SSF53850">
    <property type="entry name" value="Periplasmic binding protein-like II"/>
    <property type="match status" value="1"/>
</dbReference>
<comment type="caution">
    <text evidence="3">The sequence shown here is derived from an EMBL/GenBank/DDBJ whole genome shotgun (WGS) entry which is preliminary data.</text>
</comment>
<organism evidence="3 4">
    <name type="scientific">Cohnella cellulosilytica</name>
    <dbReference type="NCBI Taxonomy" id="986710"/>
    <lineage>
        <taxon>Bacteria</taxon>
        <taxon>Bacillati</taxon>
        <taxon>Bacillota</taxon>
        <taxon>Bacilli</taxon>
        <taxon>Bacillales</taxon>
        <taxon>Paenibacillaceae</taxon>
        <taxon>Cohnella</taxon>
    </lineage>
</organism>
<evidence type="ECO:0000256" key="2">
    <source>
        <dbReference type="SAM" id="SignalP"/>
    </source>
</evidence>
<feature type="signal peptide" evidence="2">
    <location>
        <begin position="1"/>
        <end position="21"/>
    </location>
</feature>
<feature type="region of interest" description="Disordered" evidence="1">
    <location>
        <begin position="29"/>
        <end position="51"/>
    </location>
</feature>
<keyword evidence="4" id="KW-1185">Reference proteome</keyword>
<evidence type="ECO:0000313" key="3">
    <source>
        <dbReference type="EMBL" id="MFC7152845.1"/>
    </source>
</evidence>
<feature type="chain" id="PRO_5046281742" evidence="2">
    <location>
        <begin position="22"/>
        <end position="543"/>
    </location>
</feature>